<organism evidence="3 4">
    <name type="scientific">Diploscapter pachys</name>
    <dbReference type="NCBI Taxonomy" id="2018661"/>
    <lineage>
        <taxon>Eukaryota</taxon>
        <taxon>Metazoa</taxon>
        <taxon>Ecdysozoa</taxon>
        <taxon>Nematoda</taxon>
        <taxon>Chromadorea</taxon>
        <taxon>Rhabditida</taxon>
        <taxon>Rhabditina</taxon>
        <taxon>Rhabditomorpha</taxon>
        <taxon>Rhabditoidea</taxon>
        <taxon>Rhabditidae</taxon>
        <taxon>Diploscapter</taxon>
    </lineage>
</organism>
<feature type="compositionally biased region" description="Low complexity" evidence="1">
    <location>
        <begin position="32"/>
        <end position="42"/>
    </location>
</feature>
<evidence type="ECO:0000313" key="4">
    <source>
        <dbReference type="Proteomes" id="UP000218231"/>
    </source>
</evidence>
<dbReference type="AlphaFoldDB" id="A0A2A2L0U9"/>
<evidence type="ECO:0000256" key="1">
    <source>
        <dbReference type="SAM" id="MobiDB-lite"/>
    </source>
</evidence>
<sequence>MRTMKFLALIFVVLLAICAVSAKKYHHRRSHPWGSSSSSGSTEHGRSRWAPHKKSGFKGSLPGNYNKGPVFGRGYHG</sequence>
<feature type="chain" id="PRO_5013127386" evidence="2">
    <location>
        <begin position="23"/>
        <end position="77"/>
    </location>
</feature>
<reference evidence="3 4" key="1">
    <citation type="journal article" date="2017" name="Curr. Biol.">
        <title>Genome architecture and evolution of a unichromosomal asexual nematode.</title>
        <authorList>
            <person name="Fradin H."/>
            <person name="Zegar C."/>
            <person name="Gutwein M."/>
            <person name="Lucas J."/>
            <person name="Kovtun M."/>
            <person name="Corcoran D."/>
            <person name="Baugh L.R."/>
            <person name="Kiontke K."/>
            <person name="Gunsalus K."/>
            <person name="Fitch D.H."/>
            <person name="Piano F."/>
        </authorList>
    </citation>
    <scope>NUCLEOTIDE SEQUENCE [LARGE SCALE GENOMIC DNA]</scope>
    <source>
        <strain evidence="3">PF1309</strain>
    </source>
</reference>
<keyword evidence="2" id="KW-0732">Signal</keyword>
<feature type="signal peptide" evidence="2">
    <location>
        <begin position="1"/>
        <end position="22"/>
    </location>
</feature>
<dbReference type="EMBL" id="LIAE01007369">
    <property type="protein sequence ID" value="PAV79770.1"/>
    <property type="molecule type" value="Genomic_DNA"/>
</dbReference>
<evidence type="ECO:0000256" key="2">
    <source>
        <dbReference type="SAM" id="SignalP"/>
    </source>
</evidence>
<accession>A0A2A2L0U9</accession>
<evidence type="ECO:0000313" key="3">
    <source>
        <dbReference type="EMBL" id="PAV79770.1"/>
    </source>
</evidence>
<keyword evidence="4" id="KW-1185">Reference proteome</keyword>
<feature type="compositionally biased region" description="Basic residues" evidence="1">
    <location>
        <begin position="47"/>
        <end position="56"/>
    </location>
</feature>
<comment type="caution">
    <text evidence="3">The sequence shown here is derived from an EMBL/GenBank/DDBJ whole genome shotgun (WGS) entry which is preliminary data.</text>
</comment>
<proteinExistence type="predicted"/>
<feature type="region of interest" description="Disordered" evidence="1">
    <location>
        <begin position="25"/>
        <end position="77"/>
    </location>
</feature>
<gene>
    <name evidence="3" type="ORF">WR25_17180</name>
</gene>
<protein>
    <submittedName>
        <fullName evidence="3">Uncharacterized protein</fullName>
    </submittedName>
</protein>
<name>A0A2A2L0U9_9BILA</name>
<dbReference type="Proteomes" id="UP000218231">
    <property type="component" value="Unassembled WGS sequence"/>
</dbReference>